<dbReference type="PANTHER" id="PTHR42770:SF14">
    <property type="entry name" value="ARGININE_ORNITHINE ANTIPORTER-RELATED"/>
    <property type="match status" value="1"/>
</dbReference>
<feature type="transmembrane region" description="Helical" evidence="6">
    <location>
        <begin position="349"/>
        <end position="369"/>
    </location>
</feature>
<dbReference type="InterPro" id="IPR002293">
    <property type="entry name" value="AA/rel_permease1"/>
</dbReference>
<comment type="subcellular location">
    <subcellularLocation>
        <location evidence="1">Cell membrane</location>
        <topology evidence="1">Multi-pass membrane protein</topology>
    </subcellularLocation>
</comment>
<dbReference type="Proteomes" id="UP001372526">
    <property type="component" value="Unassembled WGS sequence"/>
</dbReference>
<evidence type="ECO:0000256" key="5">
    <source>
        <dbReference type="ARBA" id="ARBA00023136"/>
    </source>
</evidence>
<evidence type="ECO:0000256" key="4">
    <source>
        <dbReference type="ARBA" id="ARBA00022989"/>
    </source>
</evidence>
<comment type="caution">
    <text evidence="7">The sequence shown here is derived from an EMBL/GenBank/DDBJ whole genome shotgun (WGS) entry which is preliminary data.</text>
</comment>
<feature type="transmembrane region" description="Helical" evidence="6">
    <location>
        <begin position="41"/>
        <end position="63"/>
    </location>
</feature>
<feature type="transmembrane region" description="Helical" evidence="6">
    <location>
        <begin position="135"/>
        <end position="159"/>
    </location>
</feature>
<feature type="transmembrane region" description="Helical" evidence="6">
    <location>
        <begin position="7"/>
        <end position="29"/>
    </location>
</feature>
<feature type="transmembrane region" description="Helical" evidence="6">
    <location>
        <begin position="171"/>
        <end position="195"/>
    </location>
</feature>
<sequence length="474" mass="51032">MDTKKWGLWILTAFVVGNMVGGGVFMLPANLAQVSGPMGSTLAWTITGLGVFMIALVFGNLAMRKPNLKAGPQSYAQAMFTSPKSGKVAGYSMAWGYWAANWAATASVIISFAGYLSTFFPVMQSKQVLFTTNGFSLELGKCLTFAVCSIMLWGIQYILSQNIDRAGNMNLLATVAKIIGFTMFIIITLFIFNAANFGDGQTFMNEAGKSIPLGGQINAAAISTLWAFIGIESAVMLSNRAKSQRDVKKATIFGLVIALLIYVSITLLTMGALPQDALKESQKPLVDALNMAIGNKGAYIMAFLALVSLFGSTVGWIVVSAEVPYQAAKSGLFPAFFGKTNKKGSPTNSLLLTNIMTQIFLFSTISGSVSEAYNFAIVVATLAYLIPYLVSTLYQLKLIITGETYSNMQGSRKVDGVITVLALIYSIWVIKTGTSDIKTFLLGIGLFVIGLVLYPFIMKNTAEKNIETLDTKIN</sequence>
<keyword evidence="2" id="KW-1003">Cell membrane</keyword>
<dbReference type="EMBL" id="JBAWSX010000013">
    <property type="protein sequence ID" value="MEI4803360.1"/>
    <property type="molecule type" value="Genomic_DNA"/>
</dbReference>
<keyword evidence="4 6" id="KW-1133">Transmembrane helix</keyword>
<keyword evidence="5 6" id="KW-0472">Membrane</keyword>
<feature type="transmembrane region" description="Helical" evidence="6">
    <location>
        <begin position="94"/>
        <end position="115"/>
    </location>
</feature>
<evidence type="ECO:0000256" key="2">
    <source>
        <dbReference type="ARBA" id="ARBA00022475"/>
    </source>
</evidence>
<feature type="transmembrane region" description="Helical" evidence="6">
    <location>
        <begin position="437"/>
        <end position="457"/>
    </location>
</feature>
<organism evidence="7 8">
    <name type="scientific">Bacillus bruguierae</name>
    <dbReference type="NCBI Taxonomy" id="3127667"/>
    <lineage>
        <taxon>Bacteria</taxon>
        <taxon>Bacillati</taxon>
        <taxon>Bacillota</taxon>
        <taxon>Bacilli</taxon>
        <taxon>Bacillales</taxon>
        <taxon>Bacillaceae</taxon>
        <taxon>Bacillus</taxon>
    </lineage>
</organism>
<reference evidence="7 8" key="1">
    <citation type="submission" date="2024-01" db="EMBL/GenBank/DDBJ databases">
        <title>Seven novel Bacillus-like species.</title>
        <authorList>
            <person name="Liu G."/>
        </authorList>
    </citation>
    <scope>NUCLEOTIDE SEQUENCE [LARGE SCALE GENOMIC DNA]</scope>
    <source>
        <strain evidence="7 8">FJAT-51639</strain>
    </source>
</reference>
<feature type="transmembrane region" description="Helical" evidence="6">
    <location>
        <begin position="215"/>
        <end position="238"/>
    </location>
</feature>
<evidence type="ECO:0000256" key="1">
    <source>
        <dbReference type="ARBA" id="ARBA00004651"/>
    </source>
</evidence>
<evidence type="ECO:0000256" key="3">
    <source>
        <dbReference type="ARBA" id="ARBA00022692"/>
    </source>
</evidence>
<feature type="transmembrane region" description="Helical" evidence="6">
    <location>
        <begin position="250"/>
        <end position="273"/>
    </location>
</feature>
<name>A0ABU8FNW1_9BACI</name>
<evidence type="ECO:0000256" key="6">
    <source>
        <dbReference type="SAM" id="Phobius"/>
    </source>
</evidence>
<feature type="transmembrane region" description="Helical" evidence="6">
    <location>
        <begin position="298"/>
        <end position="319"/>
    </location>
</feature>
<dbReference type="InterPro" id="IPR050367">
    <property type="entry name" value="APC_superfamily"/>
</dbReference>
<protein>
    <submittedName>
        <fullName evidence="7">Amino acid permease</fullName>
    </submittedName>
</protein>
<evidence type="ECO:0000313" key="8">
    <source>
        <dbReference type="Proteomes" id="UP001372526"/>
    </source>
</evidence>
<proteinExistence type="predicted"/>
<dbReference type="Gene3D" id="1.20.1740.10">
    <property type="entry name" value="Amino acid/polyamine transporter I"/>
    <property type="match status" value="1"/>
</dbReference>
<gene>
    <name evidence="7" type="ORF">WAZ07_19215</name>
</gene>
<feature type="transmembrane region" description="Helical" evidence="6">
    <location>
        <begin position="414"/>
        <end position="431"/>
    </location>
</feature>
<feature type="transmembrane region" description="Helical" evidence="6">
    <location>
        <begin position="375"/>
        <end position="394"/>
    </location>
</feature>
<dbReference type="RefSeq" id="WP_336473715.1">
    <property type="nucleotide sequence ID" value="NZ_JBAWSX010000013.1"/>
</dbReference>
<dbReference type="Pfam" id="PF13520">
    <property type="entry name" value="AA_permease_2"/>
    <property type="match status" value="1"/>
</dbReference>
<dbReference type="PIRSF" id="PIRSF006060">
    <property type="entry name" value="AA_transporter"/>
    <property type="match status" value="1"/>
</dbReference>
<evidence type="ECO:0000313" key="7">
    <source>
        <dbReference type="EMBL" id="MEI4803360.1"/>
    </source>
</evidence>
<dbReference type="PANTHER" id="PTHR42770">
    <property type="entry name" value="AMINO ACID TRANSPORTER-RELATED"/>
    <property type="match status" value="1"/>
</dbReference>
<accession>A0ABU8FNW1</accession>
<keyword evidence="8" id="KW-1185">Reference proteome</keyword>
<keyword evidence="3 6" id="KW-0812">Transmembrane</keyword>